<evidence type="ECO:0000256" key="3">
    <source>
        <dbReference type="ARBA" id="ARBA00022519"/>
    </source>
</evidence>
<dbReference type="GO" id="GO:0008610">
    <property type="term" value="P:lipid biosynthetic process"/>
    <property type="evidence" value="ECO:0007669"/>
    <property type="project" value="UniProtKB-ARBA"/>
</dbReference>
<keyword evidence="2" id="KW-1003">Cell membrane</keyword>
<dbReference type="InterPro" id="IPR004960">
    <property type="entry name" value="LipA_acyltrans"/>
</dbReference>
<keyword evidence="8" id="KW-0812">Transmembrane</keyword>
<evidence type="ECO:0000256" key="8">
    <source>
        <dbReference type="SAM" id="Phobius"/>
    </source>
</evidence>
<keyword evidence="8" id="KW-1133">Transmembrane helix</keyword>
<dbReference type="PANTHER" id="PTHR30606:SF9">
    <property type="entry name" value="LIPID A BIOSYNTHESIS LAUROYLTRANSFERASE"/>
    <property type="match status" value="1"/>
</dbReference>
<evidence type="ECO:0000313" key="9">
    <source>
        <dbReference type="EMBL" id="CBH95548.1"/>
    </source>
</evidence>
<dbReference type="CDD" id="cd07984">
    <property type="entry name" value="LPLAT_LABLAT-like"/>
    <property type="match status" value="1"/>
</dbReference>
<dbReference type="GO" id="GO:0016746">
    <property type="term" value="F:acyltransferase activity"/>
    <property type="evidence" value="ECO:0007669"/>
    <property type="project" value="UniProtKB-KW"/>
</dbReference>
<evidence type="ECO:0000256" key="6">
    <source>
        <dbReference type="ARBA" id="ARBA00023315"/>
    </source>
</evidence>
<evidence type="ECO:0000256" key="2">
    <source>
        <dbReference type="ARBA" id="ARBA00022475"/>
    </source>
</evidence>
<dbReference type="AlphaFoldDB" id="E6PKU7"/>
<dbReference type="GO" id="GO:0005886">
    <property type="term" value="C:plasma membrane"/>
    <property type="evidence" value="ECO:0007669"/>
    <property type="project" value="UniProtKB-SubCell"/>
</dbReference>
<evidence type="ECO:0000256" key="1">
    <source>
        <dbReference type="ARBA" id="ARBA00004533"/>
    </source>
</evidence>
<feature type="region of interest" description="Disordered" evidence="7">
    <location>
        <begin position="1"/>
        <end position="25"/>
    </location>
</feature>
<evidence type="ECO:0000256" key="4">
    <source>
        <dbReference type="ARBA" id="ARBA00022679"/>
    </source>
</evidence>
<dbReference type="PIRSF" id="PIRSF028561">
    <property type="entry name" value="Ac_Trasf"/>
    <property type="match status" value="1"/>
</dbReference>
<accession>E6PKU7</accession>
<organism evidence="9">
    <name type="scientific">mine drainage metagenome</name>
    <dbReference type="NCBI Taxonomy" id="410659"/>
    <lineage>
        <taxon>unclassified sequences</taxon>
        <taxon>metagenomes</taxon>
        <taxon>ecological metagenomes</taxon>
    </lineage>
</organism>
<keyword evidence="6 9" id="KW-0012">Acyltransferase</keyword>
<keyword evidence="5 8" id="KW-0472">Membrane</keyword>
<reference evidence="9" key="1">
    <citation type="submission" date="2009-10" db="EMBL/GenBank/DDBJ databases">
        <title>Diversity of trophic interactions inside an arsenic-rich microbial ecosystem.</title>
        <authorList>
            <person name="Bertin P.N."/>
            <person name="Heinrich-Salmeron A."/>
            <person name="Pelletier E."/>
            <person name="Goulhen-Chollet F."/>
            <person name="Arsene-Ploetze F."/>
            <person name="Gallien S."/>
            <person name="Calteau A."/>
            <person name="Vallenet D."/>
            <person name="Casiot C."/>
            <person name="Chane-Woon-Ming B."/>
            <person name="Giloteaux L."/>
            <person name="Barakat M."/>
            <person name="Bonnefoy V."/>
            <person name="Bruneel O."/>
            <person name="Chandler M."/>
            <person name="Cleiss J."/>
            <person name="Duran R."/>
            <person name="Elbaz-Poulichet F."/>
            <person name="Fonknechten N."/>
            <person name="Lauga B."/>
            <person name="Mornico D."/>
            <person name="Ortet P."/>
            <person name="Schaeffer C."/>
            <person name="Siguier P."/>
            <person name="Alexander Thil Smith A."/>
            <person name="Van Dorsselaer A."/>
            <person name="Weissenbach J."/>
            <person name="Medigue C."/>
            <person name="Le Paslier D."/>
        </authorList>
    </citation>
    <scope>NUCLEOTIDE SEQUENCE</scope>
</reference>
<protein>
    <submittedName>
        <fullName evidence="9">Putative acyltransferase</fullName>
    </submittedName>
</protein>
<dbReference type="EMBL" id="CABM01000008">
    <property type="protein sequence ID" value="CBH95548.1"/>
    <property type="molecule type" value="Genomic_DNA"/>
</dbReference>
<keyword evidence="3" id="KW-0997">Cell inner membrane</keyword>
<dbReference type="Pfam" id="PF03279">
    <property type="entry name" value="Lip_A_acyltrans"/>
    <property type="match status" value="1"/>
</dbReference>
<comment type="caution">
    <text evidence="9">The sequence shown here is derived from an EMBL/GenBank/DDBJ whole genome shotgun (WGS) entry which is preliminary data.</text>
</comment>
<dbReference type="InterPro" id="IPR014548">
    <property type="entry name" value="Ac_Trasf"/>
</dbReference>
<comment type="subcellular location">
    <subcellularLocation>
        <location evidence="1">Cell inner membrane</location>
    </subcellularLocation>
</comment>
<keyword evidence="4 9" id="KW-0808">Transferase</keyword>
<evidence type="ECO:0000256" key="5">
    <source>
        <dbReference type="ARBA" id="ARBA00023136"/>
    </source>
</evidence>
<sequence length="333" mass="36640">MNTRPSHLDAQQARQAAGLPPAQPVAPRAAWANNGERSNQFTLRLMTWISLRLGRRIGRLVLLGIAAYFVLFAPSARRASRQYLKRVLGRDANWADGFRHVHCFASTIHDRIYLLNDRSDLFDIRVHGIEHVDAVLAQGHGAFLMGAHFGSFEVLRALARQQGGIPVSLLMYADNARKINAALHAINPAAAHDIIPLGQVGSMLHLHERLDAGAVVGILADRSLHDDTTATLPFLGEPAPWPRGPLRIAALLRRPVIFMAGVYHGGNRYDVHFLPLADFSACTRGERAAAIDAALARYVAQLQAHCHAAPYNWFNFYDFWQGPAAEAAGPKEL</sequence>
<dbReference type="GO" id="GO:1901137">
    <property type="term" value="P:carbohydrate derivative biosynthetic process"/>
    <property type="evidence" value="ECO:0007669"/>
    <property type="project" value="UniProtKB-ARBA"/>
</dbReference>
<proteinExistence type="predicted"/>
<name>E6PKU7_9ZZZZ</name>
<gene>
    <name evidence="9" type="ORF">CARN2_1811</name>
</gene>
<evidence type="ECO:0000256" key="7">
    <source>
        <dbReference type="SAM" id="MobiDB-lite"/>
    </source>
</evidence>
<feature type="transmembrane region" description="Helical" evidence="8">
    <location>
        <begin position="57"/>
        <end position="76"/>
    </location>
</feature>
<dbReference type="PANTHER" id="PTHR30606">
    <property type="entry name" value="LIPID A BIOSYNTHESIS LAUROYL ACYLTRANSFERASE"/>
    <property type="match status" value="1"/>
</dbReference>